<dbReference type="GO" id="GO:0016787">
    <property type="term" value="F:hydrolase activity"/>
    <property type="evidence" value="ECO:0007669"/>
    <property type="project" value="UniProtKB-KW"/>
</dbReference>
<dbReference type="PANTHER" id="PTHR16222">
    <property type="entry name" value="ADP-RIBOSYLGLYCOHYDROLASE"/>
    <property type="match status" value="1"/>
</dbReference>
<dbReference type="OrthoDB" id="6193578at2"/>
<evidence type="ECO:0000313" key="2">
    <source>
        <dbReference type="EMBL" id="PUB12048.1"/>
    </source>
</evidence>
<organism evidence="2 3">
    <name type="scientific">Yoonia sediminilitoris</name>
    <dbReference type="NCBI Taxonomy" id="1286148"/>
    <lineage>
        <taxon>Bacteria</taxon>
        <taxon>Pseudomonadati</taxon>
        <taxon>Pseudomonadota</taxon>
        <taxon>Alphaproteobacteria</taxon>
        <taxon>Rhodobacterales</taxon>
        <taxon>Paracoccaceae</taxon>
        <taxon>Yoonia</taxon>
    </lineage>
</organism>
<dbReference type="Proteomes" id="UP000244523">
    <property type="component" value="Unassembled WGS sequence"/>
</dbReference>
<dbReference type="InterPro" id="IPR050792">
    <property type="entry name" value="ADP-ribosylglycohydrolase"/>
</dbReference>
<dbReference type="Gene3D" id="1.10.4080.10">
    <property type="entry name" value="ADP-ribosylation/Crystallin J1"/>
    <property type="match status" value="1"/>
</dbReference>
<protein>
    <submittedName>
        <fullName evidence="2">ADP-ribosylglycohydrolase</fullName>
    </submittedName>
</protein>
<name>A0A2T6KB20_9RHOB</name>
<sequence length="410" mass="45774">MNTVKTVCLGGLVADAAAMGFHWMYDQEKIQKLGADTPEFFDPTASSSAYTRSAELESTFVHAGKKPGDMTQYGEQLLVIIKALAKNDGKLIQTEYEQEFKSFFGPGGPWVGYIDRPTGRVLYNLEKRNRDAYLQARSFDNGLTESEKDVLDDEVRVSFKFYDDTKSVDYNLEVLDGWVLRKSDYKRDPKKDQMKIDYCRNMFHTVRNCEKDLCGDIGDDQFPAIAKLPPIVALYRDKEDYDEMVELAVRITNHNDKAVIYAKVYAAMLRAAIETQDKDAVIAAAKTQASASANEDLNKEISDAINEALSLLDKPHREIGWYFGPSCHMPYGLPQTIHLIANCNSYVDGVRMNISVGGDNAGRSIMVGAILAALYGVDTDNGLPQNWIDKLTKRQEVDDLLGKLEPIGAG</sequence>
<keyword evidence="2" id="KW-0378">Hydrolase</keyword>
<keyword evidence="1" id="KW-0479">Metal-binding</keyword>
<dbReference type="InterPro" id="IPR036705">
    <property type="entry name" value="Ribosyl_crysJ1_sf"/>
</dbReference>
<dbReference type="SUPFAM" id="SSF101478">
    <property type="entry name" value="ADP-ribosylglycohydrolase"/>
    <property type="match status" value="2"/>
</dbReference>
<keyword evidence="3" id="KW-1185">Reference proteome</keyword>
<dbReference type="InterPro" id="IPR005502">
    <property type="entry name" value="Ribosyl_crysJ1"/>
</dbReference>
<evidence type="ECO:0000256" key="1">
    <source>
        <dbReference type="PIRSR" id="PIRSR605502-1"/>
    </source>
</evidence>
<comment type="cofactor">
    <cofactor evidence="1">
        <name>Mg(2+)</name>
        <dbReference type="ChEBI" id="CHEBI:18420"/>
    </cofactor>
    <text evidence="1">Binds 2 magnesium ions per subunit.</text>
</comment>
<accession>A0A2T6KB20</accession>
<dbReference type="RefSeq" id="WP_108387429.1">
    <property type="nucleotide sequence ID" value="NZ_QBUD01000011.1"/>
</dbReference>
<comment type="caution">
    <text evidence="2">The sequence shown here is derived from an EMBL/GenBank/DDBJ whole genome shotgun (WGS) entry which is preliminary data.</text>
</comment>
<dbReference type="PANTHER" id="PTHR16222:SF17">
    <property type="entry name" value="SELENOPROTEIN J"/>
    <property type="match status" value="1"/>
</dbReference>
<gene>
    <name evidence="2" type="ORF">C8N45_11125</name>
</gene>
<dbReference type="EMBL" id="QBUD01000011">
    <property type="protein sequence ID" value="PUB12048.1"/>
    <property type="molecule type" value="Genomic_DNA"/>
</dbReference>
<keyword evidence="1" id="KW-0460">Magnesium</keyword>
<dbReference type="AlphaFoldDB" id="A0A2T6KB20"/>
<feature type="binding site" evidence="1">
    <location>
        <position position="359"/>
    </location>
    <ligand>
        <name>Mg(2+)</name>
        <dbReference type="ChEBI" id="CHEBI:18420"/>
        <label>1</label>
    </ligand>
</feature>
<dbReference type="Pfam" id="PF03747">
    <property type="entry name" value="ADP_ribosyl_GH"/>
    <property type="match status" value="2"/>
</dbReference>
<proteinExistence type="predicted"/>
<reference evidence="2 3" key="1">
    <citation type="submission" date="2018-04" db="EMBL/GenBank/DDBJ databases">
        <title>Genomic Encyclopedia of Archaeal and Bacterial Type Strains, Phase II (KMG-II): from individual species to whole genera.</title>
        <authorList>
            <person name="Goeker M."/>
        </authorList>
    </citation>
    <scope>NUCLEOTIDE SEQUENCE [LARGE SCALE GENOMIC DNA]</scope>
    <source>
        <strain evidence="2 3">DSM 29955</strain>
    </source>
</reference>
<evidence type="ECO:0000313" key="3">
    <source>
        <dbReference type="Proteomes" id="UP000244523"/>
    </source>
</evidence>
<dbReference type="GO" id="GO:0046872">
    <property type="term" value="F:metal ion binding"/>
    <property type="evidence" value="ECO:0007669"/>
    <property type="project" value="UniProtKB-KW"/>
</dbReference>